<evidence type="ECO:0000256" key="6">
    <source>
        <dbReference type="ARBA" id="ARBA00034003"/>
    </source>
</evidence>
<dbReference type="SUPFAM" id="SSF56091">
    <property type="entry name" value="DNA ligase/mRNA capping enzyme, catalytic domain"/>
    <property type="match status" value="1"/>
</dbReference>
<dbReference type="SUPFAM" id="SSF50249">
    <property type="entry name" value="Nucleic acid-binding proteins"/>
    <property type="match status" value="1"/>
</dbReference>
<dbReference type="EMBL" id="ATBP01000749">
    <property type="protein sequence ID" value="ETR69061.1"/>
    <property type="molecule type" value="Genomic_DNA"/>
</dbReference>
<dbReference type="GO" id="GO:0006310">
    <property type="term" value="P:DNA recombination"/>
    <property type="evidence" value="ECO:0007669"/>
    <property type="project" value="InterPro"/>
</dbReference>
<dbReference type="Pfam" id="PF01068">
    <property type="entry name" value="DNA_ligase_A_M"/>
    <property type="match status" value="1"/>
</dbReference>
<evidence type="ECO:0000256" key="3">
    <source>
        <dbReference type="ARBA" id="ARBA00022705"/>
    </source>
</evidence>
<dbReference type="InterPro" id="IPR016059">
    <property type="entry name" value="DNA_ligase_ATP-dep_CS"/>
</dbReference>
<dbReference type="InterPro" id="IPR050326">
    <property type="entry name" value="NAD_dep_DNA_ligaseB"/>
</dbReference>
<dbReference type="AlphaFoldDB" id="A0A1V1P2M5"/>
<keyword evidence="3" id="KW-0235">DNA replication</keyword>
<dbReference type="InterPro" id="IPR012310">
    <property type="entry name" value="DNA_ligase_ATP-dep_cent"/>
</dbReference>
<name>A0A1V1P2M5_9BACT</name>
<dbReference type="Proteomes" id="UP000189670">
    <property type="component" value="Unassembled WGS sequence"/>
</dbReference>
<dbReference type="InterPro" id="IPR012340">
    <property type="entry name" value="NA-bd_OB-fold"/>
</dbReference>
<evidence type="ECO:0000256" key="2">
    <source>
        <dbReference type="ARBA" id="ARBA00022598"/>
    </source>
</evidence>
<evidence type="ECO:0000256" key="4">
    <source>
        <dbReference type="ARBA" id="ARBA00022763"/>
    </source>
</evidence>
<sequence>MIQEFIQKLNQMGDGYYRLPTEAELISIIKTKNADKKWNKIRYMIFDAPDADKGFEKRLAVAKNWFKQHPNPHVEFIQQEICLNIAHLRKKLKEIESKGGEGLMLRKPDSPYITGRSFDLLKVKRYDDDEATVIQHFKGKGRHADRMGSMLVEMKNGIRFKIGTGFTDNERNYPPPVGSIITFKYYGLTKSGVPKFASFLRVREQF</sequence>
<evidence type="ECO:0000259" key="7">
    <source>
        <dbReference type="PROSITE" id="PS50160"/>
    </source>
</evidence>
<proteinExistence type="predicted"/>
<dbReference type="GO" id="GO:0006260">
    <property type="term" value="P:DNA replication"/>
    <property type="evidence" value="ECO:0007669"/>
    <property type="project" value="UniProtKB-KW"/>
</dbReference>
<evidence type="ECO:0000256" key="5">
    <source>
        <dbReference type="ARBA" id="ARBA00023204"/>
    </source>
</evidence>
<reference evidence="9" key="1">
    <citation type="submission" date="2012-11" db="EMBL/GenBank/DDBJ databases">
        <authorList>
            <person name="Lucero-Rivera Y.E."/>
            <person name="Tovar-Ramirez D."/>
        </authorList>
    </citation>
    <scope>NUCLEOTIDE SEQUENCE [LARGE SCALE GENOMIC DNA]</scope>
    <source>
        <strain evidence="9">Araruama</strain>
    </source>
</reference>
<evidence type="ECO:0000256" key="1">
    <source>
        <dbReference type="ARBA" id="ARBA00001968"/>
    </source>
</evidence>
<evidence type="ECO:0000313" key="9">
    <source>
        <dbReference type="Proteomes" id="UP000189670"/>
    </source>
</evidence>
<comment type="caution">
    <text evidence="8">The sequence shown here is derived from an EMBL/GenBank/DDBJ whole genome shotgun (WGS) entry which is preliminary data.</text>
</comment>
<keyword evidence="2 8" id="KW-0436">Ligase</keyword>
<dbReference type="CDD" id="cd07896">
    <property type="entry name" value="Adenylation_kDNA_ligase_like"/>
    <property type="match status" value="1"/>
</dbReference>
<dbReference type="Gene3D" id="2.40.50.140">
    <property type="entry name" value="Nucleic acid-binding proteins"/>
    <property type="match status" value="1"/>
</dbReference>
<dbReference type="GO" id="GO:0005524">
    <property type="term" value="F:ATP binding"/>
    <property type="evidence" value="ECO:0007669"/>
    <property type="project" value="InterPro"/>
</dbReference>
<dbReference type="GO" id="GO:0003910">
    <property type="term" value="F:DNA ligase (ATP) activity"/>
    <property type="evidence" value="ECO:0007669"/>
    <property type="project" value="UniProtKB-EC"/>
</dbReference>
<accession>A0A1V1P2M5</accession>
<dbReference type="GO" id="GO:0006281">
    <property type="term" value="P:DNA repair"/>
    <property type="evidence" value="ECO:0007669"/>
    <property type="project" value="UniProtKB-KW"/>
</dbReference>
<dbReference type="InterPro" id="IPR029319">
    <property type="entry name" value="DNA_ligase_OB"/>
</dbReference>
<organism evidence="8 9">
    <name type="scientific">Candidatus Magnetoglobus multicellularis str. Araruama</name>
    <dbReference type="NCBI Taxonomy" id="890399"/>
    <lineage>
        <taxon>Bacteria</taxon>
        <taxon>Pseudomonadati</taxon>
        <taxon>Thermodesulfobacteriota</taxon>
        <taxon>Desulfobacteria</taxon>
        <taxon>Desulfobacterales</taxon>
        <taxon>Desulfobacteraceae</taxon>
        <taxon>Candidatus Magnetoglobus</taxon>
    </lineage>
</organism>
<dbReference type="PANTHER" id="PTHR47810">
    <property type="entry name" value="DNA LIGASE"/>
    <property type="match status" value="1"/>
</dbReference>
<comment type="cofactor">
    <cofactor evidence="1">
        <name>a divalent metal cation</name>
        <dbReference type="ChEBI" id="CHEBI:60240"/>
    </cofactor>
</comment>
<dbReference type="Pfam" id="PF14743">
    <property type="entry name" value="DNA_ligase_OB_2"/>
    <property type="match status" value="1"/>
</dbReference>
<keyword evidence="4" id="KW-0227">DNA damage</keyword>
<dbReference type="PROSITE" id="PS00333">
    <property type="entry name" value="DNA_LIGASE_A2"/>
    <property type="match status" value="1"/>
</dbReference>
<protein>
    <submittedName>
        <fullName evidence="8">DNA ligase (ATP)</fullName>
    </submittedName>
</protein>
<dbReference type="PROSITE" id="PS50160">
    <property type="entry name" value="DNA_LIGASE_A3"/>
    <property type="match status" value="1"/>
</dbReference>
<comment type="catalytic activity">
    <reaction evidence="6">
        <text>ATP + (deoxyribonucleotide)n-3'-hydroxyl + 5'-phospho-(deoxyribonucleotide)m = (deoxyribonucleotide)n+m + AMP + diphosphate.</text>
        <dbReference type="EC" id="6.5.1.1"/>
    </reaction>
</comment>
<dbReference type="CDD" id="cd08041">
    <property type="entry name" value="OBF_kDNA_ligase_like"/>
    <property type="match status" value="1"/>
</dbReference>
<dbReference type="NCBIfam" id="NF006592">
    <property type="entry name" value="PRK09125.1"/>
    <property type="match status" value="1"/>
</dbReference>
<feature type="domain" description="ATP-dependent DNA ligase family profile" evidence="7">
    <location>
        <begin position="52"/>
        <end position="156"/>
    </location>
</feature>
<keyword evidence="5" id="KW-0234">DNA repair</keyword>
<dbReference type="Gene3D" id="3.30.1490.70">
    <property type="match status" value="1"/>
</dbReference>
<gene>
    <name evidence="8" type="ORF">OMM_09918</name>
</gene>
<dbReference type="PANTHER" id="PTHR47810:SF1">
    <property type="entry name" value="DNA LIGASE B"/>
    <property type="match status" value="1"/>
</dbReference>
<evidence type="ECO:0000313" key="8">
    <source>
        <dbReference type="EMBL" id="ETR69061.1"/>
    </source>
</evidence>